<protein>
    <submittedName>
        <fullName evidence="2">Uncharacterized protein</fullName>
    </submittedName>
</protein>
<sequence length="281" mass="32302">MPATGVGALTFRSGAYAVAVGLSVLPTAAIGPAVVKDGPERSSQTLRSYRKFNSEQRISYKHGSKNASLRSYRSKTSDEERAKVSVKEVGPRVGHFYRGFLMQKCWDLRNSLSNRDFPLIQVPLNQITACIFRPMRDELDSGQNSLLPEDNRSFAQSKRSSPRSAWQPHQYGVSKRSNQTLRSYRKFNSEQKVSYKHGSKNASLRSYRSKMIKEEQKSPLMDRFQILIIDTYYSAIFYIALEHILSDRVRLKSKENFKINKKNFFSYMTVVQIKKLLFKKS</sequence>
<dbReference type="InParanoid" id="E1ZZK2"/>
<feature type="compositionally biased region" description="Polar residues" evidence="1">
    <location>
        <begin position="153"/>
        <end position="164"/>
    </location>
</feature>
<name>E1ZZK2_CAMFO</name>
<gene>
    <name evidence="2" type="ORF">EAG_10217</name>
</gene>
<keyword evidence="3" id="KW-1185">Reference proteome</keyword>
<feature type="region of interest" description="Disordered" evidence="1">
    <location>
        <begin position="142"/>
        <end position="176"/>
    </location>
</feature>
<accession>E1ZZK2</accession>
<dbReference type="EMBL" id="GL435386">
    <property type="protein sequence ID" value="EFN73385.1"/>
    <property type="molecule type" value="Genomic_DNA"/>
</dbReference>
<evidence type="ECO:0000256" key="1">
    <source>
        <dbReference type="SAM" id="MobiDB-lite"/>
    </source>
</evidence>
<organism evidence="3">
    <name type="scientific">Camponotus floridanus</name>
    <name type="common">Florida carpenter ant</name>
    <dbReference type="NCBI Taxonomy" id="104421"/>
    <lineage>
        <taxon>Eukaryota</taxon>
        <taxon>Metazoa</taxon>
        <taxon>Ecdysozoa</taxon>
        <taxon>Arthropoda</taxon>
        <taxon>Hexapoda</taxon>
        <taxon>Insecta</taxon>
        <taxon>Pterygota</taxon>
        <taxon>Neoptera</taxon>
        <taxon>Endopterygota</taxon>
        <taxon>Hymenoptera</taxon>
        <taxon>Apocrita</taxon>
        <taxon>Aculeata</taxon>
        <taxon>Formicoidea</taxon>
        <taxon>Formicidae</taxon>
        <taxon>Formicinae</taxon>
        <taxon>Camponotus</taxon>
    </lineage>
</organism>
<dbReference type="AlphaFoldDB" id="E1ZZK2"/>
<reference evidence="2 3" key="1">
    <citation type="journal article" date="2010" name="Science">
        <title>Genomic comparison of the ants Camponotus floridanus and Harpegnathos saltator.</title>
        <authorList>
            <person name="Bonasio R."/>
            <person name="Zhang G."/>
            <person name="Ye C."/>
            <person name="Mutti N.S."/>
            <person name="Fang X."/>
            <person name="Qin N."/>
            <person name="Donahue G."/>
            <person name="Yang P."/>
            <person name="Li Q."/>
            <person name="Li C."/>
            <person name="Zhang P."/>
            <person name="Huang Z."/>
            <person name="Berger S.L."/>
            <person name="Reinberg D."/>
            <person name="Wang J."/>
            <person name="Liebig J."/>
        </authorList>
    </citation>
    <scope>NUCLEOTIDE SEQUENCE [LARGE SCALE GENOMIC DNA]</scope>
    <source>
        <strain evidence="3">C129</strain>
    </source>
</reference>
<evidence type="ECO:0000313" key="3">
    <source>
        <dbReference type="Proteomes" id="UP000000311"/>
    </source>
</evidence>
<dbReference type="Proteomes" id="UP000000311">
    <property type="component" value="Unassembled WGS sequence"/>
</dbReference>
<proteinExistence type="predicted"/>
<evidence type="ECO:0000313" key="2">
    <source>
        <dbReference type="EMBL" id="EFN73385.1"/>
    </source>
</evidence>